<reference evidence="1 4" key="2">
    <citation type="submission" date="2019-07" db="EMBL/GenBank/DDBJ databases">
        <title>Whole genome shotgun sequence of Halolactibacillus miurensis NBRC 100873.</title>
        <authorList>
            <person name="Hosoyama A."/>
            <person name="Uohara A."/>
            <person name="Ohji S."/>
            <person name="Ichikawa N."/>
        </authorList>
    </citation>
    <scope>NUCLEOTIDE SEQUENCE [LARGE SCALE GENOMIC DNA]</scope>
    <source>
        <strain evidence="1 4">NBRC 100873</strain>
    </source>
</reference>
<dbReference type="STRING" id="306541.SAMN05421668_10747"/>
<dbReference type="AlphaFoldDB" id="A0A1I6RZV8"/>
<reference evidence="2 3" key="1">
    <citation type="submission" date="2016-10" db="EMBL/GenBank/DDBJ databases">
        <authorList>
            <person name="de Groot N.N."/>
        </authorList>
    </citation>
    <scope>NUCLEOTIDE SEQUENCE [LARGE SCALE GENOMIC DNA]</scope>
    <source>
        <strain evidence="2 3">DSM 17074</strain>
    </source>
</reference>
<keyword evidence="4" id="KW-1185">Reference proteome</keyword>
<protein>
    <submittedName>
        <fullName evidence="2">Uncharacterized protein</fullName>
    </submittedName>
</protein>
<evidence type="ECO:0000313" key="2">
    <source>
        <dbReference type="EMBL" id="SFS70028.1"/>
    </source>
</evidence>
<gene>
    <name evidence="1" type="ORF">HMI01_15160</name>
    <name evidence="2" type="ORF">SAMN05421668_10747</name>
</gene>
<dbReference type="EMBL" id="FPAI01000007">
    <property type="protein sequence ID" value="SFS70028.1"/>
    <property type="molecule type" value="Genomic_DNA"/>
</dbReference>
<accession>A0A1I6RZV8</accession>
<name>A0A1I6RZV8_9BACI</name>
<dbReference type="OrthoDB" id="2888887at2"/>
<dbReference type="RefSeq" id="WP_089853424.1">
    <property type="nucleotide sequence ID" value="NZ_BJWJ01000013.1"/>
</dbReference>
<organism evidence="2 3">
    <name type="scientific">Halolactibacillus miurensis</name>
    <dbReference type="NCBI Taxonomy" id="306541"/>
    <lineage>
        <taxon>Bacteria</taxon>
        <taxon>Bacillati</taxon>
        <taxon>Bacillota</taxon>
        <taxon>Bacilli</taxon>
        <taxon>Bacillales</taxon>
        <taxon>Bacillaceae</taxon>
        <taxon>Halolactibacillus</taxon>
    </lineage>
</organism>
<dbReference type="Proteomes" id="UP000321773">
    <property type="component" value="Unassembled WGS sequence"/>
</dbReference>
<evidence type="ECO:0000313" key="4">
    <source>
        <dbReference type="Proteomes" id="UP000321773"/>
    </source>
</evidence>
<evidence type="ECO:0000313" key="1">
    <source>
        <dbReference type="EMBL" id="GEM04528.1"/>
    </source>
</evidence>
<dbReference type="EMBL" id="BJWJ01000013">
    <property type="protein sequence ID" value="GEM04528.1"/>
    <property type="molecule type" value="Genomic_DNA"/>
</dbReference>
<proteinExistence type="predicted"/>
<sequence length="120" mass="14085">MARKRKELTMESNLEHITKRIQEKPYKVMNLVGQQLVREIRSTTLRSQFHTRRKILHKSLGYWARKKEKDLQIGFKMSIPGIVGKMMTGQEQDPLKPVVAKNAELIQRMIGEALDEIRKE</sequence>
<evidence type="ECO:0000313" key="3">
    <source>
        <dbReference type="Proteomes" id="UP000199139"/>
    </source>
</evidence>
<dbReference type="Proteomes" id="UP000199139">
    <property type="component" value="Unassembled WGS sequence"/>
</dbReference>